<feature type="region of interest" description="Disordered" evidence="5">
    <location>
        <begin position="983"/>
        <end position="1038"/>
    </location>
</feature>
<dbReference type="InterPro" id="IPR001841">
    <property type="entry name" value="Znf_RING"/>
</dbReference>
<comment type="caution">
    <text evidence="7">The sequence shown here is derived from an EMBL/GenBank/DDBJ whole genome shotgun (WGS) entry which is preliminary data.</text>
</comment>
<evidence type="ECO:0000313" key="7">
    <source>
        <dbReference type="EMBL" id="KAJ3096317.1"/>
    </source>
</evidence>
<feature type="region of interest" description="Disordered" evidence="5">
    <location>
        <begin position="1136"/>
        <end position="1168"/>
    </location>
</feature>
<feature type="compositionally biased region" description="Polar residues" evidence="5">
    <location>
        <begin position="1022"/>
        <end position="1038"/>
    </location>
</feature>
<dbReference type="PROSITE" id="PS50089">
    <property type="entry name" value="ZF_RING_2"/>
    <property type="match status" value="1"/>
</dbReference>
<evidence type="ECO:0000313" key="8">
    <source>
        <dbReference type="Proteomes" id="UP001211907"/>
    </source>
</evidence>
<accession>A0AAD5SRH7</accession>
<evidence type="ECO:0000256" key="3">
    <source>
        <dbReference type="ARBA" id="ARBA00022833"/>
    </source>
</evidence>
<feature type="compositionally biased region" description="Basic and acidic residues" evidence="5">
    <location>
        <begin position="53"/>
        <end position="62"/>
    </location>
</feature>
<evidence type="ECO:0000259" key="6">
    <source>
        <dbReference type="PROSITE" id="PS50089"/>
    </source>
</evidence>
<feature type="compositionally biased region" description="Low complexity" evidence="5">
    <location>
        <begin position="897"/>
        <end position="912"/>
    </location>
</feature>
<dbReference type="GO" id="GO:0016567">
    <property type="term" value="P:protein ubiquitination"/>
    <property type="evidence" value="ECO:0007669"/>
    <property type="project" value="TreeGrafter"/>
</dbReference>
<feature type="compositionally biased region" description="Polar residues" evidence="5">
    <location>
        <begin position="1095"/>
        <end position="1112"/>
    </location>
</feature>
<feature type="region of interest" description="Disordered" evidence="5">
    <location>
        <begin position="1044"/>
        <end position="1063"/>
    </location>
</feature>
<organism evidence="7 8">
    <name type="scientific">Physocladia obscura</name>
    <dbReference type="NCBI Taxonomy" id="109957"/>
    <lineage>
        <taxon>Eukaryota</taxon>
        <taxon>Fungi</taxon>
        <taxon>Fungi incertae sedis</taxon>
        <taxon>Chytridiomycota</taxon>
        <taxon>Chytridiomycota incertae sedis</taxon>
        <taxon>Chytridiomycetes</taxon>
        <taxon>Chytridiales</taxon>
        <taxon>Chytriomycetaceae</taxon>
        <taxon>Physocladia</taxon>
    </lineage>
</organism>
<dbReference type="EMBL" id="JADGJH010002610">
    <property type="protein sequence ID" value="KAJ3096317.1"/>
    <property type="molecule type" value="Genomic_DNA"/>
</dbReference>
<protein>
    <recommendedName>
        <fullName evidence="6">RING-type domain-containing protein</fullName>
    </recommendedName>
</protein>
<feature type="compositionally biased region" description="Polar residues" evidence="5">
    <location>
        <begin position="36"/>
        <end position="46"/>
    </location>
</feature>
<dbReference type="Pfam" id="PF13639">
    <property type="entry name" value="zf-RING_2"/>
    <property type="match status" value="1"/>
</dbReference>
<gene>
    <name evidence="7" type="ORF">HK100_005599</name>
</gene>
<dbReference type="GO" id="GO:0061630">
    <property type="term" value="F:ubiquitin protein ligase activity"/>
    <property type="evidence" value="ECO:0007669"/>
    <property type="project" value="TreeGrafter"/>
</dbReference>
<dbReference type="SMART" id="SM00184">
    <property type="entry name" value="RING"/>
    <property type="match status" value="1"/>
</dbReference>
<name>A0AAD5SRH7_9FUNG</name>
<keyword evidence="2 4" id="KW-0863">Zinc-finger</keyword>
<feature type="compositionally biased region" description="Acidic residues" evidence="5">
    <location>
        <begin position="1149"/>
        <end position="1166"/>
    </location>
</feature>
<dbReference type="SUPFAM" id="SSF57850">
    <property type="entry name" value="RING/U-box"/>
    <property type="match status" value="1"/>
</dbReference>
<feature type="region of interest" description="Disordered" evidence="5">
    <location>
        <begin position="835"/>
        <end position="961"/>
    </location>
</feature>
<dbReference type="AlphaFoldDB" id="A0AAD5SRH7"/>
<dbReference type="InterPro" id="IPR013083">
    <property type="entry name" value="Znf_RING/FYVE/PHD"/>
</dbReference>
<feature type="domain" description="RING-type" evidence="6">
    <location>
        <begin position="754"/>
        <end position="796"/>
    </location>
</feature>
<evidence type="ECO:0000256" key="2">
    <source>
        <dbReference type="ARBA" id="ARBA00022771"/>
    </source>
</evidence>
<dbReference type="Proteomes" id="UP001211907">
    <property type="component" value="Unassembled WGS sequence"/>
</dbReference>
<feature type="region of interest" description="Disordered" evidence="5">
    <location>
        <begin position="1072"/>
        <end position="1112"/>
    </location>
</feature>
<dbReference type="Gene3D" id="3.30.40.10">
    <property type="entry name" value="Zinc/RING finger domain, C3HC4 (zinc finger)"/>
    <property type="match status" value="1"/>
</dbReference>
<feature type="region of interest" description="Disordered" evidence="5">
    <location>
        <begin position="36"/>
        <end position="76"/>
    </location>
</feature>
<dbReference type="PANTHER" id="PTHR45969:SF69">
    <property type="entry name" value="FINGER DOMAIN PROTEIN, PUTATIVE (AFU_ORTHOLOGUE AFUA_3G12190)-RELATED"/>
    <property type="match status" value="1"/>
</dbReference>
<feature type="compositionally biased region" description="Basic and acidic residues" evidence="5">
    <location>
        <begin position="1136"/>
        <end position="1148"/>
    </location>
</feature>
<keyword evidence="1" id="KW-0479">Metal-binding</keyword>
<evidence type="ECO:0000256" key="1">
    <source>
        <dbReference type="ARBA" id="ARBA00022723"/>
    </source>
</evidence>
<feature type="compositionally biased region" description="Pro residues" evidence="5">
    <location>
        <begin position="1051"/>
        <end position="1060"/>
    </location>
</feature>
<keyword evidence="8" id="KW-1185">Reference proteome</keyword>
<feature type="compositionally biased region" description="Polar residues" evidence="5">
    <location>
        <begin position="1077"/>
        <end position="1086"/>
    </location>
</feature>
<evidence type="ECO:0000256" key="5">
    <source>
        <dbReference type="SAM" id="MobiDB-lite"/>
    </source>
</evidence>
<proteinExistence type="predicted"/>
<sequence length="1193" mass="129865">MPMPITMPAPIPALILNASPASVQIADPGRSFIADTTNIASSQPRNAETDLTDDTRSADKQKEKSRRQSLSLRRMSRAASESIGFRRIHRMSVVETEALPSALPVPLPSTTSRVFSPPWIKRAHSLAPQSAASHSAVPQHDDIKTSHITDFGFGSNIDQNTSSGAVYQSSPNHQLLANEPNGATQESPLSPSLINKNSKSAVPLISEPVTDAVITNRAEEDAKHGAKLAVENSVHNFLIKSNSSDGEKRLFGLQYSGSINTATSVLEKPLNDDSIVEHPQYTVEETKNTTVESSWKDIGSGSSPNENYLSSSVQFNSNTSVTKQVIVSNQETSNQQNLPISQPLSFEHASSTSFRPVQSSPIETATIATTVAVVDAHSDYTQPIHLDYDIEAGLRANGNDEYGYDSNGFEAIPAFSLEAELRRASSVIEIDDSVGEILDRVLEADTNAAINTDLRQREFLELNNANQEESIHVLSGPASQISETAQAFENTLNEFSESELENEAQLDNEVIFEQSEENQPEQQPTQQSQQQPPDDQSDQEEPGPSSNVNTPPPAVSTGGEPDPTDPTRRRIPLGSFRMVFLMQAPDGSIRVHQIPIGFGVSVPANEAAEAPAPAGVPRFPFPGTFGSRPPAATSAAENDSNDGMAVEEALEGGENNGGGGGPDYDALVRLAELIGPARPRFAHIDDVREQLPLVHFKAALISNDPNSATTVRLVNVIDAGSSAAAAVDLVVEDEKDLSEVEQLKGLLGETKEKCSICLMNYDEGEEMRILKCHHGFHLDCIDQWLTSHVNSCPICRQPGVEISRTPVEQPNQNFGQSPNQPPLFLEFLRRLLLGRRGPNRPAGPDTPPPETARDPSIQRSNNDQNNHEQHEHHEHDHNHFHHNHDHDHFLQTPPPTATATPPTSTPGHATPTQRQEPHAHTHATSHHHSQADDRETQTEDTPVAAVPSVPNNSGASSGGPPNVLRDALLPLLAQLFLRELIMGGPGNNNEGEEEDHEQDHDHHHHHHQHGDEDDEEAFGTRTPRTNSLSPRTNELQSASQTPIEIDGQPVYGPPPPPPQQTAPETSIADILNRVNGGPSSVNSQHESTQERNTVRESATGMQDSFSDASSDGQEMDELDAALMVLGRLIDLRRQIEEDQDDDHDHNDNDENGDEDNEHGGEEEDEVVAPIVVDNRLLDDLYNADVEDDISIDE</sequence>
<reference evidence="7" key="1">
    <citation type="submission" date="2020-05" db="EMBL/GenBank/DDBJ databases">
        <title>Phylogenomic resolution of chytrid fungi.</title>
        <authorList>
            <person name="Stajich J.E."/>
            <person name="Amses K."/>
            <person name="Simmons R."/>
            <person name="Seto K."/>
            <person name="Myers J."/>
            <person name="Bonds A."/>
            <person name="Quandt C.A."/>
            <person name="Barry K."/>
            <person name="Liu P."/>
            <person name="Grigoriev I."/>
            <person name="Longcore J.E."/>
            <person name="James T.Y."/>
        </authorList>
    </citation>
    <scope>NUCLEOTIDE SEQUENCE</scope>
    <source>
        <strain evidence="7">JEL0513</strain>
    </source>
</reference>
<dbReference type="PANTHER" id="PTHR45969">
    <property type="entry name" value="RING ZINC FINGER PROTEIN-RELATED"/>
    <property type="match status" value="1"/>
</dbReference>
<feature type="compositionally biased region" description="Low complexity" evidence="5">
    <location>
        <begin position="520"/>
        <end position="534"/>
    </location>
</feature>
<feature type="region of interest" description="Disordered" evidence="5">
    <location>
        <begin position="514"/>
        <end position="570"/>
    </location>
</feature>
<evidence type="ECO:0000256" key="4">
    <source>
        <dbReference type="PROSITE-ProRule" id="PRU00175"/>
    </source>
</evidence>
<dbReference type="GO" id="GO:0008270">
    <property type="term" value="F:zinc ion binding"/>
    <property type="evidence" value="ECO:0007669"/>
    <property type="project" value="UniProtKB-KW"/>
</dbReference>
<feature type="compositionally biased region" description="Basic and acidic residues" evidence="5">
    <location>
        <begin position="865"/>
        <end position="877"/>
    </location>
</feature>
<keyword evidence="3" id="KW-0862">Zinc</keyword>
<dbReference type="CDD" id="cd16461">
    <property type="entry name" value="RING-H2_EL5-like"/>
    <property type="match status" value="1"/>
</dbReference>